<comment type="caution">
    <text evidence="1">The sequence shown here is derived from an EMBL/GenBank/DDBJ whole genome shotgun (WGS) entry which is preliminary data.</text>
</comment>
<accession>A0ABN1PBA4</accession>
<dbReference type="Proteomes" id="UP001501578">
    <property type="component" value="Unassembled WGS sequence"/>
</dbReference>
<evidence type="ECO:0000313" key="2">
    <source>
        <dbReference type="Proteomes" id="UP001501578"/>
    </source>
</evidence>
<dbReference type="SUPFAM" id="SSF160631">
    <property type="entry name" value="SMI1/KNR4-like"/>
    <property type="match status" value="1"/>
</dbReference>
<evidence type="ECO:0008006" key="3">
    <source>
        <dbReference type="Google" id="ProtNLM"/>
    </source>
</evidence>
<reference evidence="1 2" key="1">
    <citation type="journal article" date="2019" name="Int. J. Syst. Evol. Microbiol.">
        <title>The Global Catalogue of Microorganisms (GCM) 10K type strain sequencing project: providing services to taxonomists for standard genome sequencing and annotation.</title>
        <authorList>
            <consortium name="The Broad Institute Genomics Platform"/>
            <consortium name="The Broad Institute Genome Sequencing Center for Infectious Disease"/>
            <person name="Wu L."/>
            <person name="Ma J."/>
        </authorList>
    </citation>
    <scope>NUCLEOTIDE SEQUENCE [LARGE SCALE GENOMIC DNA]</scope>
    <source>
        <strain evidence="1 2">JCM 11136</strain>
    </source>
</reference>
<dbReference type="InterPro" id="IPR037883">
    <property type="entry name" value="Knr4/Smi1-like_sf"/>
</dbReference>
<proteinExistence type="predicted"/>
<name>A0ABN1PBA4_9ACTN</name>
<dbReference type="EMBL" id="BAAAHQ010000011">
    <property type="protein sequence ID" value="GAA0925639.1"/>
    <property type="molecule type" value="Genomic_DNA"/>
</dbReference>
<organism evidence="1 2">
    <name type="scientific">Nonomuraea longicatena</name>
    <dbReference type="NCBI Taxonomy" id="83682"/>
    <lineage>
        <taxon>Bacteria</taxon>
        <taxon>Bacillati</taxon>
        <taxon>Actinomycetota</taxon>
        <taxon>Actinomycetes</taxon>
        <taxon>Streptosporangiales</taxon>
        <taxon>Streptosporangiaceae</taxon>
        <taxon>Nonomuraea</taxon>
    </lineage>
</organism>
<protein>
    <recommendedName>
        <fullName evidence="3">Knr4/Smi1-like domain-containing protein</fullName>
    </recommendedName>
</protein>
<evidence type="ECO:0000313" key="1">
    <source>
        <dbReference type="EMBL" id="GAA0925639.1"/>
    </source>
</evidence>
<gene>
    <name evidence="1" type="ORF">GCM10009560_27220</name>
</gene>
<keyword evidence="2" id="KW-1185">Reference proteome</keyword>
<sequence length="83" mass="9257">MLPMLDWGCGMFAAVDCRSADATVLLFDPNGGPDAWYVDAESLTDWLETWLAETGWYEEDADQDIAMRSWEGLSSRRPPPTVG</sequence>